<keyword evidence="2" id="KW-1185">Reference proteome</keyword>
<dbReference type="GeneID" id="43656782"/>
<protein>
    <submittedName>
        <fullName evidence="1">Uncharacterized protein</fullName>
    </submittedName>
</protein>
<sequence length="67" mass="7534">MAQEVEAGAETVEKAFMHDFVHSVDGVWTAELIWAVEVINGEKLLTRKVVVLKGSSIETARVFYRLK</sequence>
<proteinExistence type="predicted"/>
<dbReference type="InterPro" id="IPR053037">
    <property type="entry name" value="Pericyclase_pydY-like"/>
</dbReference>
<dbReference type="EMBL" id="ML737621">
    <property type="protein sequence ID" value="KAE8365991.1"/>
    <property type="molecule type" value="Genomic_DNA"/>
</dbReference>
<dbReference type="RefSeq" id="XP_031929072.1">
    <property type="nucleotide sequence ID" value="XM_032072336.1"/>
</dbReference>
<accession>A0A5N7A811</accession>
<dbReference type="AlphaFoldDB" id="A0A5N7A811"/>
<dbReference type="PANTHER" id="PTHR38115">
    <property type="entry name" value="LIPOCALIN-LIKE DOMAIN-CONTAINING PROTEIN"/>
    <property type="match status" value="1"/>
</dbReference>
<name>A0A5N7A811_9EURO</name>
<reference evidence="1 2" key="1">
    <citation type="submission" date="2019-04" db="EMBL/GenBank/DDBJ databases">
        <title>Friends and foes A comparative genomics studyof 23 Aspergillus species from section Flavi.</title>
        <authorList>
            <consortium name="DOE Joint Genome Institute"/>
            <person name="Kjaerbolling I."/>
            <person name="Vesth T."/>
            <person name="Frisvad J.C."/>
            <person name="Nybo J.L."/>
            <person name="Theobald S."/>
            <person name="Kildgaard S."/>
            <person name="Isbrandt T."/>
            <person name="Kuo A."/>
            <person name="Sato A."/>
            <person name="Lyhne E.K."/>
            <person name="Kogle M.E."/>
            <person name="Wiebenga A."/>
            <person name="Kun R.S."/>
            <person name="Lubbers R.J."/>
            <person name="Makela M.R."/>
            <person name="Barry K."/>
            <person name="Chovatia M."/>
            <person name="Clum A."/>
            <person name="Daum C."/>
            <person name="Haridas S."/>
            <person name="He G."/>
            <person name="LaButti K."/>
            <person name="Lipzen A."/>
            <person name="Mondo S."/>
            <person name="Riley R."/>
            <person name="Salamov A."/>
            <person name="Simmons B.A."/>
            <person name="Magnuson J.K."/>
            <person name="Henrissat B."/>
            <person name="Mortensen U.H."/>
            <person name="Larsen T.O."/>
            <person name="Devries R.P."/>
            <person name="Grigoriev I.V."/>
            <person name="Machida M."/>
            <person name="Baker S.E."/>
            <person name="Andersen M.R."/>
        </authorList>
    </citation>
    <scope>NUCLEOTIDE SEQUENCE [LARGE SCALE GENOMIC DNA]</scope>
    <source>
        <strain evidence="1 2">CBS 763.97</strain>
    </source>
</reference>
<gene>
    <name evidence="1" type="ORF">BDV27DRAFT_156421</name>
</gene>
<dbReference type="OrthoDB" id="425354at2759"/>
<organism evidence="1 2">
    <name type="scientific">Aspergillus caelatus</name>
    <dbReference type="NCBI Taxonomy" id="61420"/>
    <lineage>
        <taxon>Eukaryota</taxon>
        <taxon>Fungi</taxon>
        <taxon>Dikarya</taxon>
        <taxon>Ascomycota</taxon>
        <taxon>Pezizomycotina</taxon>
        <taxon>Eurotiomycetes</taxon>
        <taxon>Eurotiomycetidae</taxon>
        <taxon>Eurotiales</taxon>
        <taxon>Aspergillaceae</taxon>
        <taxon>Aspergillus</taxon>
        <taxon>Aspergillus subgen. Circumdati</taxon>
    </lineage>
</organism>
<evidence type="ECO:0000313" key="1">
    <source>
        <dbReference type="EMBL" id="KAE8365991.1"/>
    </source>
</evidence>
<dbReference type="Proteomes" id="UP000326268">
    <property type="component" value="Unassembled WGS sequence"/>
</dbReference>
<evidence type="ECO:0000313" key="2">
    <source>
        <dbReference type="Proteomes" id="UP000326268"/>
    </source>
</evidence>
<dbReference type="PANTHER" id="PTHR38115:SF1">
    <property type="entry name" value="LIPOCALIN-LIKE DOMAIN-CONTAINING PROTEIN"/>
    <property type="match status" value="1"/>
</dbReference>